<organism evidence="2 3">
    <name type="scientific">Xylaria grammica</name>
    <dbReference type="NCBI Taxonomy" id="363999"/>
    <lineage>
        <taxon>Eukaryota</taxon>
        <taxon>Fungi</taxon>
        <taxon>Dikarya</taxon>
        <taxon>Ascomycota</taxon>
        <taxon>Pezizomycotina</taxon>
        <taxon>Sordariomycetes</taxon>
        <taxon>Xylariomycetidae</taxon>
        <taxon>Xylariales</taxon>
        <taxon>Xylariaceae</taxon>
        <taxon>Xylaria</taxon>
    </lineage>
</organism>
<keyword evidence="3" id="KW-1185">Reference proteome</keyword>
<accession>A0A439DFR8</accession>
<dbReference type="PANTHER" id="PTHR44167:SF30">
    <property type="entry name" value="PHOSPHORYLASE KINASE"/>
    <property type="match status" value="1"/>
</dbReference>
<name>A0A439DFR8_9PEZI</name>
<gene>
    <name evidence="2" type="ORF">EKO27_g1850</name>
</gene>
<dbReference type="GO" id="GO:0004674">
    <property type="term" value="F:protein serine/threonine kinase activity"/>
    <property type="evidence" value="ECO:0007669"/>
    <property type="project" value="TreeGrafter"/>
</dbReference>
<dbReference type="SMART" id="SM00220">
    <property type="entry name" value="S_TKc"/>
    <property type="match status" value="1"/>
</dbReference>
<dbReference type="PROSITE" id="PS50011">
    <property type="entry name" value="PROTEIN_KINASE_DOM"/>
    <property type="match status" value="1"/>
</dbReference>
<comment type="caution">
    <text evidence="2">The sequence shown here is derived from an EMBL/GenBank/DDBJ whole genome shotgun (WGS) entry which is preliminary data.</text>
</comment>
<dbReference type="STRING" id="363999.A0A439DFR8"/>
<dbReference type="PANTHER" id="PTHR44167">
    <property type="entry name" value="OVARIAN-SPECIFIC SERINE/THREONINE-PROTEIN KINASE LOK-RELATED"/>
    <property type="match status" value="1"/>
</dbReference>
<dbReference type="SUPFAM" id="SSF56112">
    <property type="entry name" value="Protein kinase-like (PK-like)"/>
    <property type="match status" value="1"/>
</dbReference>
<dbReference type="InterPro" id="IPR011009">
    <property type="entry name" value="Kinase-like_dom_sf"/>
</dbReference>
<dbReference type="GO" id="GO:0044773">
    <property type="term" value="P:mitotic DNA damage checkpoint signaling"/>
    <property type="evidence" value="ECO:0007669"/>
    <property type="project" value="TreeGrafter"/>
</dbReference>
<dbReference type="Proteomes" id="UP000286045">
    <property type="component" value="Unassembled WGS sequence"/>
</dbReference>
<dbReference type="InterPro" id="IPR000719">
    <property type="entry name" value="Prot_kinase_dom"/>
</dbReference>
<dbReference type="Gene3D" id="1.10.510.10">
    <property type="entry name" value="Transferase(Phosphotransferase) domain 1"/>
    <property type="match status" value="1"/>
</dbReference>
<dbReference type="InterPro" id="IPR008271">
    <property type="entry name" value="Ser/Thr_kinase_AS"/>
</dbReference>
<dbReference type="PROSITE" id="PS00108">
    <property type="entry name" value="PROTEIN_KINASE_ST"/>
    <property type="match status" value="1"/>
</dbReference>
<dbReference type="Pfam" id="PF00069">
    <property type="entry name" value="Pkinase"/>
    <property type="match status" value="1"/>
</dbReference>
<evidence type="ECO:0000313" key="2">
    <source>
        <dbReference type="EMBL" id="RWA13253.1"/>
    </source>
</evidence>
<proteinExistence type="predicted"/>
<dbReference type="EMBL" id="RYZI01000031">
    <property type="protein sequence ID" value="RWA13253.1"/>
    <property type="molecule type" value="Genomic_DNA"/>
</dbReference>
<protein>
    <recommendedName>
        <fullName evidence="1">Protein kinase domain-containing protein</fullName>
    </recommendedName>
</protein>
<dbReference type="AlphaFoldDB" id="A0A439DFR8"/>
<evidence type="ECO:0000313" key="3">
    <source>
        <dbReference type="Proteomes" id="UP000286045"/>
    </source>
</evidence>
<feature type="domain" description="Protein kinase" evidence="1">
    <location>
        <begin position="29"/>
        <end position="378"/>
    </location>
</feature>
<sequence length="381" mass="42958">MPLAPPLSLRLSRSIAVAAATASPPLLVRRALPLLARASLTWTLLSRSPLPSSRCITSSAASPLPTQEELFTPGTILRCDSSRDYKVEQVLSDRLPYLFVYRVSHGTTQYIAKKMIKGEFDYQMKLQGLVSSSPNVRTVVDGNREHEIFIYPFFLGDLLQLSQRNLAPETRKDILRSALRGLIDLHTKYISHNDIKPNNILLDYEEGKNGDLTIKSVQISDLDDSVILSPEGAVQGPCCGNQIWRSPEAWARARQSFPSDVFSFAIVMIYVVTDRMVFHVGDDLLNAEDSWRHILRRHLSYFGDEDGFNGYMDLIGEENPVHDRVIGLMNDFLTGDGPQSFQNWADIDPTFRDLIVKMTRLDPALRITAQQAIEHPWFNEA</sequence>
<dbReference type="GO" id="GO:0005524">
    <property type="term" value="F:ATP binding"/>
    <property type="evidence" value="ECO:0007669"/>
    <property type="project" value="InterPro"/>
</dbReference>
<reference evidence="2 3" key="1">
    <citation type="submission" date="2018-12" db="EMBL/GenBank/DDBJ databases">
        <title>Draft genome sequence of Xylaria grammica IHI A82.</title>
        <authorList>
            <person name="Buettner E."/>
            <person name="Kellner H."/>
        </authorList>
    </citation>
    <scope>NUCLEOTIDE SEQUENCE [LARGE SCALE GENOMIC DNA]</scope>
    <source>
        <strain evidence="2 3">IHI A82</strain>
    </source>
</reference>
<dbReference type="GO" id="GO:0005634">
    <property type="term" value="C:nucleus"/>
    <property type="evidence" value="ECO:0007669"/>
    <property type="project" value="TreeGrafter"/>
</dbReference>
<evidence type="ECO:0000259" key="1">
    <source>
        <dbReference type="PROSITE" id="PS50011"/>
    </source>
</evidence>